<protein>
    <submittedName>
        <fullName evidence="2">Uncharacterized protein</fullName>
    </submittedName>
</protein>
<dbReference type="Proteomes" id="UP000261620">
    <property type="component" value="Unplaced"/>
</dbReference>
<dbReference type="Ensembl" id="ENSMMOT00000019735.1">
    <property type="protein sequence ID" value="ENSMMOP00000019409.1"/>
    <property type="gene ID" value="ENSMMOG00000014715.1"/>
</dbReference>
<sequence length="99" mass="10665">MCVCVCVCVCARLRFALSVSLLSKEGGRSSLSSLISSSLPSSPPFISSLLAEDISANSNGPRQDSMFDDDPEDLFAGTHARTHTHTLTEVMQVIHLKLK</sequence>
<evidence type="ECO:0000313" key="3">
    <source>
        <dbReference type="Proteomes" id="UP000261620"/>
    </source>
</evidence>
<name>A0A3Q3X2L9_MOLML</name>
<keyword evidence="1" id="KW-0732">Signal</keyword>
<evidence type="ECO:0000256" key="1">
    <source>
        <dbReference type="SAM" id="SignalP"/>
    </source>
</evidence>
<organism evidence="2 3">
    <name type="scientific">Mola mola</name>
    <name type="common">Ocean sunfish</name>
    <name type="synonym">Tetraodon mola</name>
    <dbReference type="NCBI Taxonomy" id="94237"/>
    <lineage>
        <taxon>Eukaryota</taxon>
        <taxon>Metazoa</taxon>
        <taxon>Chordata</taxon>
        <taxon>Craniata</taxon>
        <taxon>Vertebrata</taxon>
        <taxon>Euteleostomi</taxon>
        <taxon>Actinopterygii</taxon>
        <taxon>Neopterygii</taxon>
        <taxon>Teleostei</taxon>
        <taxon>Neoteleostei</taxon>
        <taxon>Acanthomorphata</taxon>
        <taxon>Eupercaria</taxon>
        <taxon>Tetraodontiformes</taxon>
        <taxon>Molidae</taxon>
        <taxon>Mola</taxon>
    </lineage>
</organism>
<reference evidence="2" key="2">
    <citation type="submission" date="2025-09" db="UniProtKB">
        <authorList>
            <consortium name="Ensembl"/>
        </authorList>
    </citation>
    <scope>IDENTIFICATION</scope>
</reference>
<evidence type="ECO:0000313" key="2">
    <source>
        <dbReference type="Ensembl" id="ENSMMOP00000019409.1"/>
    </source>
</evidence>
<accession>A0A3Q3X2L9</accession>
<dbReference type="AlphaFoldDB" id="A0A3Q3X2L9"/>
<feature type="chain" id="PRO_5018629438" evidence="1">
    <location>
        <begin position="19"/>
        <end position="99"/>
    </location>
</feature>
<keyword evidence="3" id="KW-1185">Reference proteome</keyword>
<reference evidence="2" key="1">
    <citation type="submission" date="2025-08" db="UniProtKB">
        <authorList>
            <consortium name="Ensembl"/>
        </authorList>
    </citation>
    <scope>IDENTIFICATION</scope>
</reference>
<proteinExistence type="predicted"/>
<feature type="signal peptide" evidence="1">
    <location>
        <begin position="1"/>
        <end position="18"/>
    </location>
</feature>